<dbReference type="GO" id="GO:0046983">
    <property type="term" value="F:protein dimerization activity"/>
    <property type="evidence" value="ECO:0007669"/>
    <property type="project" value="InterPro"/>
</dbReference>
<protein>
    <recommendedName>
        <fullName evidence="2">histidine kinase</fullName>
        <ecNumber evidence="2">2.7.13.3</ecNumber>
    </recommendedName>
</protein>
<proteinExistence type="predicted"/>
<dbReference type="Gene3D" id="3.30.565.10">
    <property type="entry name" value="Histidine kinase-like ATPase, C-terminal domain"/>
    <property type="match status" value="1"/>
</dbReference>
<feature type="transmembrane region" description="Helical" evidence="9">
    <location>
        <begin position="110"/>
        <end position="132"/>
    </location>
</feature>
<evidence type="ECO:0000256" key="2">
    <source>
        <dbReference type="ARBA" id="ARBA00012438"/>
    </source>
</evidence>
<evidence type="ECO:0000256" key="1">
    <source>
        <dbReference type="ARBA" id="ARBA00000085"/>
    </source>
</evidence>
<dbReference type="InterPro" id="IPR003594">
    <property type="entry name" value="HATPase_dom"/>
</dbReference>
<dbReference type="InterPro" id="IPR011712">
    <property type="entry name" value="Sig_transdc_His_kin_sub3_dim/P"/>
</dbReference>
<dbReference type="GO" id="GO:0000155">
    <property type="term" value="F:phosphorelay sensor kinase activity"/>
    <property type="evidence" value="ECO:0007669"/>
    <property type="project" value="InterPro"/>
</dbReference>
<keyword evidence="9" id="KW-1133">Transmembrane helix</keyword>
<dbReference type="SUPFAM" id="SSF55874">
    <property type="entry name" value="ATPase domain of HSP90 chaperone/DNA topoisomerase II/histidine kinase"/>
    <property type="match status" value="1"/>
</dbReference>
<feature type="transmembrane region" description="Helical" evidence="9">
    <location>
        <begin position="85"/>
        <end position="104"/>
    </location>
</feature>
<keyword evidence="13" id="KW-1185">Reference proteome</keyword>
<reference evidence="12" key="1">
    <citation type="submission" date="2021-01" db="EMBL/GenBank/DDBJ databases">
        <title>Whole genome shotgun sequence of Rugosimonospora africana NBRC 104875.</title>
        <authorList>
            <person name="Komaki H."/>
            <person name="Tamura T."/>
        </authorList>
    </citation>
    <scope>NUCLEOTIDE SEQUENCE</scope>
    <source>
        <strain evidence="12">NBRC 104875</strain>
    </source>
</reference>
<dbReference type="RefSeq" id="WP_203917698.1">
    <property type="nucleotide sequence ID" value="NZ_BONZ01000021.1"/>
</dbReference>
<evidence type="ECO:0000256" key="6">
    <source>
        <dbReference type="ARBA" id="ARBA00022777"/>
    </source>
</evidence>
<dbReference type="EMBL" id="BONZ01000021">
    <property type="protein sequence ID" value="GIH14026.1"/>
    <property type="molecule type" value="Genomic_DNA"/>
</dbReference>
<sequence length="365" mass="38236">MAEAITFGDRSGADRDRRVGRWRRGVLDCAIAAVVAGAACTVTWALTGQGYFWPRWVWFGTLLPVVLAAAVLGAARGPAGRRRRLAIHGAVTVVLIVMDVTIWLLSGLGWFWPILPALLYALVLGGHAWIVARLPPEREQELIRRVAVLTRTRSSAVDVHAAELRRIERDLHDGAQARIVSLAMGLGMAQRLVATDPAALAGVLAEARATALAALDDIRAVVHGIHPPVLADLGLAGAVEALALDMAVPVSVAADVPGRPPAPVESAAYFAVAECLANVGKHAGANRAWVDLKHRDGRLSVVVGDDGRGGARIGAGTGLSGVARRLETFDGTIRVSSPDSGRTTVTMEIPCALSSLKTTSSSGTA</sequence>
<organism evidence="12 13">
    <name type="scientific">Rugosimonospora africana</name>
    <dbReference type="NCBI Taxonomy" id="556532"/>
    <lineage>
        <taxon>Bacteria</taxon>
        <taxon>Bacillati</taxon>
        <taxon>Actinomycetota</taxon>
        <taxon>Actinomycetes</taxon>
        <taxon>Micromonosporales</taxon>
        <taxon>Micromonosporaceae</taxon>
        <taxon>Rugosimonospora</taxon>
    </lineage>
</organism>
<name>A0A8J3QP67_9ACTN</name>
<dbReference type="GO" id="GO:0016020">
    <property type="term" value="C:membrane"/>
    <property type="evidence" value="ECO:0007669"/>
    <property type="project" value="InterPro"/>
</dbReference>
<feature type="domain" description="Histidine kinase/HSP90-like ATPase" evidence="10">
    <location>
        <begin position="267"/>
        <end position="351"/>
    </location>
</feature>
<feature type="domain" description="Signal transduction histidine kinase subgroup 3 dimerisation and phosphoacceptor" evidence="11">
    <location>
        <begin position="163"/>
        <end position="230"/>
    </location>
</feature>
<comment type="catalytic activity">
    <reaction evidence="1">
        <text>ATP + protein L-histidine = ADP + protein N-phospho-L-histidine.</text>
        <dbReference type="EC" id="2.7.13.3"/>
    </reaction>
</comment>
<dbReference type="AlphaFoldDB" id="A0A8J3QP67"/>
<dbReference type="Pfam" id="PF02518">
    <property type="entry name" value="HATPase_c"/>
    <property type="match status" value="1"/>
</dbReference>
<dbReference type="PANTHER" id="PTHR24421">
    <property type="entry name" value="NITRATE/NITRITE SENSOR PROTEIN NARX-RELATED"/>
    <property type="match status" value="1"/>
</dbReference>
<dbReference type="Pfam" id="PF07730">
    <property type="entry name" value="HisKA_3"/>
    <property type="match status" value="1"/>
</dbReference>
<evidence type="ECO:0000313" key="12">
    <source>
        <dbReference type="EMBL" id="GIH14026.1"/>
    </source>
</evidence>
<dbReference type="InterPro" id="IPR050482">
    <property type="entry name" value="Sensor_HK_TwoCompSys"/>
</dbReference>
<evidence type="ECO:0000259" key="10">
    <source>
        <dbReference type="Pfam" id="PF02518"/>
    </source>
</evidence>
<keyword evidence="9" id="KW-0812">Transmembrane</keyword>
<comment type="caution">
    <text evidence="12">The sequence shown here is derived from an EMBL/GenBank/DDBJ whole genome shotgun (WGS) entry which is preliminary data.</text>
</comment>
<dbReference type="EC" id="2.7.13.3" evidence="2"/>
<keyword evidence="8" id="KW-0902">Two-component regulatory system</keyword>
<evidence type="ECO:0000256" key="7">
    <source>
        <dbReference type="ARBA" id="ARBA00022840"/>
    </source>
</evidence>
<evidence type="ECO:0000259" key="11">
    <source>
        <dbReference type="Pfam" id="PF07730"/>
    </source>
</evidence>
<evidence type="ECO:0000313" key="13">
    <source>
        <dbReference type="Proteomes" id="UP000642748"/>
    </source>
</evidence>
<keyword evidence="7" id="KW-0067">ATP-binding</keyword>
<keyword evidence="3" id="KW-0597">Phosphoprotein</keyword>
<keyword evidence="9" id="KW-0472">Membrane</keyword>
<dbReference type="PANTHER" id="PTHR24421:SF10">
    <property type="entry name" value="NITRATE_NITRITE SENSOR PROTEIN NARQ"/>
    <property type="match status" value="1"/>
</dbReference>
<feature type="transmembrane region" description="Helical" evidence="9">
    <location>
        <begin position="52"/>
        <end position="73"/>
    </location>
</feature>
<dbReference type="Gene3D" id="1.20.5.1930">
    <property type="match status" value="1"/>
</dbReference>
<gene>
    <name evidence="12" type="ORF">Raf01_21980</name>
</gene>
<keyword evidence="6" id="KW-0418">Kinase</keyword>
<dbReference type="InterPro" id="IPR036890">
    <property type="entry name" value="HATPase_C_sf"/>
</dbReference>
<evidence type="ECO:0000256" key="4">
    <source>
        <dbReference type="ARBA" id="ARBA00022679"/>
    </source>
</evidence>
<keyword evidence="5" id="KW-0547">Nucleotide-binding</keyword>
<feature type="transmembrane region" description="Helical" evidence="9">
    <location>
        <begin position="25"/>
        <end position="46"/>
    </location>
</feature>
<evidence type="ECO:0000256" key="8">
    <source>
        <dbReference type="ARBA" id="ARBA00023012"/>
    </source>
</evidence>
<dbReference type="Proteomes" id="UP000642748">
    <property type="component" value="Unassembled WGS sequence"/>
</dbReference>
<evidence type="ECO:0000256" key="5">
    <source>
        <dbReference type="ARBA" id="ARBA00022741"/>
    </source>
</evidence>
<evidence type="ECO:0000256" key="3">
    <source>
        <dbReference type="ARBA" id="ARBA00022553"/>
    </source>
</evidence>
<evidence type="ECO:0000256" key="9">
    <source>
        <dbReference type="SAM" id="Phobius"/>
    </source>
</evidence>
<accession>A0A8J3QP67</accession>
<keyword evidence="4" id="KW-0808">Transferase</keyword>
<dbReference type="GO" id="GO:0005524">
    <property type="term" value="F:ATP binding"/>
    <property type="evidence" value="ECO:0007669"/>
    <property type="project" value="UniProtKB-KW"/>
</dbReference>